<dbReference type="PROSITE" id="PS50011">
    <property type="entry name" value="PROTEIN_KINASE_DOM"/>
    <property type="match status" value="1"/>
</dbReference>
<dbReference type="KEGG" id="tim:GMBLW1_22640"/>
<reference evidence="4" key="1">
    <citation type="submission" date="2019-04" db="EMBL/GenBank/DDBJ databases">
        <authorList>
            <consortium name="Science for Life Laboratories"/>
        </authorList>
    </citation>
    <scope>NUCLEOTIDE SEQUENCE</scope>
    <source>
        <strain evidence="4">MBLW1</strain>
    </source>
</reference>
<feature type="domain" description="FHA" evidence="2">
    <location>
        <begin position="25"/>
        <end position="76"/>
    </location>
</feature>
<dbReference type="RefSeq" id="WP_162656943.1">
    <property type="nucleotide sequence ID" value="NZ_LR593887.1"/>
</dbReference>
<dbReference type="InterPro" id="IPR050923">
    <property type="entry name" value="Cell_Proc_Reg/RNA_Proc"/>
</dbReference>
<keyword evidence="5" id="KW-1185">Reference proteome</keyword>
<evidence type="ECO:0000259" key="2">
    <source>
        <dbReference type="PROSITE" id="PS50006"/>
    </source>
</evidence>
<dbReference type="SUPFAM" id="SSF49879">
    <property type="entry name" value="SMAD/FHA domain"/>
    <property type="match status" value="1"/>
</dbReference>
<dbReference type="Gene3D" id="1.10.510.10">
    <property type="entry name" value="Transferase(Phosphotransferase) domain 1"/>
    <property type="match status" value="1"/>
</dbReference>
<dbReference type="AlphaFoldDB" id="A0A6C2YJV2"/>
<dbReference type="EMBL" id="LR593887">
    <property type="protein sequence ID" value="VTR99176.1"/>
    <property type="molecule type" value="Genomic_DNA"/>
</dbReference>
<gene>
    <name evidence="4" type="ORF">GMBLW1_22640</name>
</gene>
<dbReference type="Pfam" id="PF00069">
    <property type="entry name" value="Pkinase"/>
    <property type="match status" value="1"/>
</dbReference>
<feature type="compositionally biased region" description="Polar residues" evidence="1">
    <location>
        <begin position="551"/>
        <end position="562"/>
    </location>
</feature>
<dbReference type="CDD" id="cd00060">
    <property type="entry name" value="FHA"/>
    <property type="match status" value="1"/>
</dbReference>
<keyword evidence="4" id="KW-0808">Transferase</keyword>
<evidence type="ECO:0000313" key="4">
    <source>
        <dbReference type="EMBL" id="VIP01696.1"/>
    </source>
</evidence>
<dbReference type="Proteomes" id="UP000464378">
    <property type="component" value="Chromosome"/>
</dbReference>
<feature type="region of interest" description="Disordered" evidence="1">
    <location>
        <begin position="117"/>
        <end position="155"/>
    </location>
</feature>
<dbReference type="InterPro" id="IPR000253">
    <property type="entry name" value="FHA_dom"/>
</dbReference>
<dbReference type="PROSITE" id="PS50006">
    <property type="entry name" value="FHA_DOMAIN"/>
    <property type="match status" value="1"/>
</dbReference>
<dbReference type="Gene3D" id="2.60.200.20">
    <property type="match status" value="1"/>
</dbReference>
<evidence type="ECO:0000313" key="5">
    <source>
        <dbReference type="Proteomes" id="UP000464378"/>
    </source>
</evidence>
<dbReference type="Pfam" id="PF00498">
    <property type="entry name" value="FHA"/>
    <property type="match status" value="1"/>
</dbReference>
<dbReference type="InterPro" id="IPR011009">
    <property type="entry name" value="Kinase-like_dom_sf"/>
</dbReference>
<evidence type="ECO:0000256" key="1">
    <source>
        <dbReference type="SAM" id="MobiDB-lite"/>
    </source>
</evidence>
<name>A0A6C2YJV2_9BACT</name>
<feature type="domain" description="Protein kinase" evidence="3">
    <location>
        <begin position="268"/>
        <end position="537"/>
    </location>
</feature>
<sequence length="578" mass="64466">MSIRLQVIEGPHKDKFFDFRSHDLFLVGRSTRAHFSLPASDPFISRFHFVLELNDPLCRLVDLDSRNGTFVNGQKIQVADLFHGDEIRIGQTLFRLDTSLKTPASHLQWNQAAQAAQAAMSKSQPDSGALAAHHSASKTGASDAAQPTLPPDPVTLNDSTIETLLQLQSMYWIHDCPLSIERMIDRWPFLATNSEYLVDLMYNEFVQREKRGDSPNAEEYAQRFPQVRTAWMRQIEFHAAFQSTMMGMDTSTIPDHPHKQFPAVPGYRILREEPSANSNVRRYLATNSSNNHPVSILLITPVGKIPRERVVSTLQRIAAYRQIQHPNLLALLGVMQLEQRIALIRETVPNPLSVARLISRDGPLPPSVAVAWTLPILQALSIAHVLDLPHGGITLDQLLFANGDPRNPLLLAEFGLFPILELTHSSGMSTLDGETIHRNLIAPECIHRFTERTPEMDQYAIASCLYEMICGQPVTPRDGPLNAQLLQMIQSDPLPLAQRVSRIPVGLSDSIMRALSRHPEHRYRTIGDFLRALEPFADAVADDSVVPVTTSGRPLGYSSVNPTDPIPPQPTEKPSGNR</sequence>
<dbReference type="InterPro" id="IPR000719">
    <property type="entry name" value="Prot_kinase_dom"/>
</dbReference>
<keyword evidence="4" id="KW-0418">Kinase</keyword>
<dbReference type="SMART" id="SM00240">
    <property type="entry name" value="FHA"/>
    <property type="match status" value="1"/>
</dbReference>
<dbReference type="GO" id="GO:0005524">
    <property type="term" value="F:ATP binding"/>
    <property type="evidence" value="ECO:0007669"/>
    <property type="project" value="InterPro"/>
</dbReference>
<dbReference type="EMBL" id="LR586016">
    <property type="protein sequence ID" value="VIP01696.1"/>
    <property type="molecule type" value="Genomic_DNA"/>
</dbReference>
<evidence type="ECO:0008006" key="6">
    <source>
        <dbReference type="Google" id="ProtNLM"/>
    </source>
</evidence>
<keyword evidence="4" id="KW-0723">Serine/threonine-protein kinase</keyword>
<dbReference type="SUPFAM" id="SSF56112">
    <property type="entry name" value="Protein kinase-like (PK-like)"/>
    <property type="match status" value="1"/>
</dbReference>
<dbReference type="InterPro" id="IPR008984">
    <property type="entry name" value="SMAD_FHA_dom_sf"/>
</dbReference>
<dbReference type="GO" id="GO:0004674">
    <property type="term" value="F:protein serine/threonine kinase activity"/>
    <property type="evidence" value="ECO:0007669"/>
    <property type="project" value="UniProtKB-KW"/>
</dbReference>
<dbReference type="InParanoid" id="A0A6C2YJV2"/>
<dbReference type="PANTHER" id="PTHR23308">
    <property type="entry name" value="NUCLEAR INHIBITOR OF PROTEIN PHOSPHATASE-1"/>
    <property type="match status" value="1"/>
</dbReference>
<accession>A0A6C2YJV2</accession>
<organism evidence="4">
    <name type="scientific">Tuwongella immobilis</name>
    <dbReference type="NCBI Taxonomy" id="692036"/>
    <lineage>
        <taxon>Bacteria</taxon>
        <taxon>Pseudomonadati</taxon>
        <taxon>Planctomycetota</taxon>
        <taxon>Planctomycetia</taxon>
        <taxon>Gemmatales</taxon>
        <taxon>Gemmataceae</taxon>
        <taxon>Tuwongella</taxon>
    </lineage>
</organism>
<proteinExistence type="predicted"/>
<feature type="region of interest" description="Disordered" evidence="1">
    <location>
        <begin position="551"/>
        <end position="578"/>
    </location>
</feature>
<evidence type="ECO:0000259" key="3">
    <source>
        <dbReference type="PROSITE" id="PS50011"/>
    </source>
</evidence>
<protein>
    <recommendedName>
        <fullName evidence="6">FHA domain-containing protein</fullName>
    </recommendedName>
</protein>
<dbReference type="SMART" id="SM00220">
    <property type="entry name" value="S_TKc"/>
    <property type="match status" value="1"/>
</dbReference>